<dbReference type="AlphaFoldDB" id="A0A9W4UDU4"/>
<name>A0A9W4UDU4_9PLEO</name>
<evidence type="ECO:0000313" key="1">
    <source>
        <dbReference type="EMBL" id="CAI6334150.1"/>
    </source>
</evidence>
<gene>
    <name evidence="1" type="ORF">PDIGIT_LOCUS7204</name>
</gene>
<accession>A0A9W4UDU4</accession>
<proteinExistence type="predicted"/>
<comment type="caution">
    <text evidence="1">The sequence shown here is derived from an EMBL/GenBank/DDBJ whole genome shotgun (WGS) entry which is preliminary data.</text>
</comment>
<keyword evidence="2" id="KW-1185">Reference proteome</keyword>
<dbReference type="EMBL" id="CAOQHR010000004">
    <property type="protein sequence ID" value="CAI6334150.1"/>
    <property type="molecule type" value="Genomic_DNA"/>
</dbReference>
<evidence type="ECO:0000313" key="2">
    <source>
        <dbReference type="Proteomes" id="UP001152607"/>
    </source>
</evidence>
<protein>
    <submittedName>
        <fullName evidence="1">Uncharacterized protein</fullName>
    </submittedName>
</protein>
<sequence>MRDIIFHRSIVFMPSLHMHTSIELHVGQLASYHTTWTAPTKTKKTLPQALVFFPFFCFSFFRGCVFKCISPPCRPLPLLLMLVSTSHLASRARKRCGLPNRPSPSFSLALPLPRVLPWVETILLFSTVHAIVHAIHQWARDC</sequence>
<organism evidence="1 2">
    <name type="scientific">Periconia digitata</name>
    <dbReference type="NCBI Taxonomy" id="1303443"/>
    <lineage>
        <taxon>Eukaryota</taxon>
        <taxon>Fungi</taxon>
        <taxon>Dikarya</taxon>
        <taxon>Ascomycota</taxon>
        <taxon>Pezizomycotina</taxon>
        <taxon>Dothideomycetes</taxon>
        <taxon>Pleosporomycetidae</taxon>
        <taxon>Pleosporales</taxon>
        <taxon>Massarineae</taxon>
        <taxon>Periconiaceae</taxon>
        <taxon>Periconia</taxon>
    </lineage>
</organism>
<dbReference type="Proteomes" id="UP001152607">
    <property type="component" value="Unassembled WGS sequence"/>
</dbReference>
<reference evidence="1" key="1">
    <citation type="submission" date="2023-01" db="EMBL/GenBank/DDBJ databases">
        <authorList>
            <person name="Van Ghelder C."/>
            <person name="Rancurel C."/>
        </authorList>
    </citation>
    <scope>NUCLEOTIDE SEQUENCE</scope>
    <source>
        <strain evidence="1">CNCM I-4278</strain>
    </source>
</reference>